<accession>A0A6J5AFC6</accession>
<dbReference type="AlphaFoldDB" id="A0A6J5AFC6"/>
<gene>
    <name evidence="1" type="ORF">LMG27174_01865</name>
</gene>
<reference evidence="1 2" key="1">
    <citation type="submission" date="2020-04" db="EMBL/GenBank/DDBJ databases">
        <authorList>
            <person name="De Canck E."/>
        </authorList>
    </citation>
    <scope>NUCLEOTIDE SEQUENCE [LARGE SCALE GENOMIC DNA]</scope>
    <source>
        <strain evidence="1 2">LMG 27174</strain>
    </source>
</reference>
<organism evidence="1 2">
    <name type="scientific">Paraburkholderia rhynchosiae</name>
    <dbReference type="NCBI Taxonomy" id="487049"/>
    <lineage>
        <taxon>Bacteria</taxon>
        <taxon>Pseudomonadati</taxon>
        <taxon>Pseudomonadota</taxon>
        <taxon>Betaproteobacteria</taxon>
        <taxon>Burkholderiales</taxon>
        <taxon>Burkholderiaceae</taxon>
        <taxon>Paraburkholderia</taxon>
    </lineage>
</organism>
<dbReference type="EMBL" id="CADIJZ010000006">
    <property type="protein sequence ID" value="CAB3665610.1"/>
    <property type="molecule type" value="Genomic_DNA"/>
</dbReference>
<evidence type="ECO:0000313" key="2">
    <source>
        <dbReference type="Proteomes" id="UP000494205"/>
    </source>
</evidence>
<name>A0A6J5AFC6_9BURK</name>
<evidence type="ECO:0000313" key="1">
    <source>
        <dbReference type="EMBL" id="CAB3665610.1"/>
    </source>
</evidence>
<protein>
    <submittedName>
        <fullName evidence="1">Uncharacterized protein</fullName>
    </submittedName>
</protein>
<dbReference type="Proteomes" id="UP000494205">
    <property type="component" value="Unassembled WGS sequence"/>
</dbReference>
<proteinExistence type="predicted"/>
<sequence>MAVHNRRLFGPIEHELASTLQFAESFELHVPVDATVGLKPAQIAQIQDVLVKWVRESAPTLPIAPYGRYVTPIQKVTLTGVPFAVTLHRFAVLGPRRRFSVAYLVESNIEAARFDRISKSCDDKYGKLAAWKRNCDACTVLVLEEDDIQLTNHDLVAEALSRAEKGRTDAPDEIYVVSTCCDDVWWVTCLRRDGKPAYDDSERYLECDPSTLVQLTDR</sequence>